<dbReference type="PANTHER" id="PTHR12265">
    <property type="entry name" value="TRANSMEMBRANE PROTEIN 53"/>
    <property type="match status" value="1"/>
</dbReference>
<keyword evidence="5" id="KW-0539">Nucleus</keyword>
<reference evidence="7" key="1">
    <citation type="submission" date="2019-11" db="EMBL/GenBank/DDBJ databases">
        <title>Bipolaris sorokiniana Genome sequencing.</title>
        <authorList>
            <person name="Wang H."/>
        </authorList>
    </citation>
    <scope>NUCLEOTIDE SEQUENCE</scope>
</reference>
<dbReference type="Pfam" id="PF05705">
    <property type="entry name" value="DUF829"/>
    <property type="match status" value="1"/>
</dbReference>
<keyword evidence="2" id="KW-0812">Transmembrane</keyword>
<dbReference type="AlphaFoldDB" id="A0A8H5ZAS8"/>
<evidence type="ECO:0000313" key="8">
    <source>
        <dbReference type="Proteomes" id="UP000624244"/>
    </source>
</evidence>
<proteinExistence type="predicted"/>
<keyword evidence="3" id="KW-1133">Transmembrane helix</keyword>
<name>A0A8H5ZAS8_COCSA</name>
<keyword evidence="4" id="KW-0472">Membrane</keyword>
<evidence type="ECO:0000256" key="6">
    <source>
        <dbReference type="ARBA" id="ARBA00037847"/>
    </source>
</evidence>
<dbReference type="InterPro" id="IPR008547">
    <property type="entry name" value="DUF829_TMEM53"/>
</dbReference>
<sequence length="291" mass="33139">MQHTSRLYGLDFVQLSPSVFYREPPKDARPTWRAISKDPHLIVIAAWLNASPTQVQAYLSGYKSIFPTSRLLLIATTTKHFLFQPTAQRVRELEPALRIFQNTEADEKILLHIFSSGGTCAIYQLASAYRDHTSCPLPVSKIVFDSCPGVASYSSTVAAFSTSLPQNPLLWTIGNVFYRIVFGIGLIAEKLTKWKNIVEWAYEGLNEKALFPDSAARLYLYSLADELVPWKHIEQHASEALNMGQKIWRVRYTSTAHVYHMFQDRRKYWDAVMGIWDSDFLSGPGKIRVAF</sequence>
<evidence type="ECO:0000256" key="3">
    <source>
        <dbReference type="ARBA" id="ARBA00022989"/>
    </source>
</evidence>
<gene>
    <name evidence="7" type="ORF">GGP41_009622</name>
</gene>
<dbReference type="EMBL" id="WNKQ01000018">
    <property type="protein sequence ID" value="KAF5845767.1"/>
    <property type="molecule type" value="Genomic_DNA"/>
</dbReference>
<organism evidence="7 8">
    <name type="scientific">Cochliobolus sativus</name>
    <name type="common">Common root rot and spot blotch fungus</name>
    <name type="synonym">Bipolaris sorokiniana</name>
    <dbReference type="NCBI Taxonomy" id="45130"/>
    <lineage>
        <taxon>Eukaryota</taxon>
        <taxon>Fungi</taxon>
        <taxon>Dikarya</taxon>
        <taxon>Ascomycota</taxon>
        <taxon>Pezizomycotina</taxon>
        <taxon>Dothideomycetes</taxon>
        <taxon>Pleosporomycetidae</taxon>
        <taxon>Pleosporales</taxon>
        <taxon>Pleosporineae</taxon>
        <taxon>Pleosporaceae</taxon>
        <taxon>Bipolaris</taxon>
    </lineage>
</organism>
<comment type="caution">
    <text evidence="7">The sequence shown here is derived from an EMBL/GenBank/DDBJ whole genome shotgun (WGS) entry which is preliminary data.</text>
</comment>
<dbReference type="PANTHER" id="PTHR12265:SF30">
    <property type="entry name" value="TRANSMEMBRANE PROTEIN 53"/>
    <property type="match status" value="1"/>
</dbReference>
<comment type="subcellular location">
    <subcellularLocation>
        <location evidence="6">Endomembrane system</location>
        <topology evidence="6">Single-pass membrane protein</topology>
    </subcellularLocation>
    <subcellularLocation>
        <location evidence="1">Nucleus membrane</location>
    </subcellularLocation>
</comment>
<accession>A0A8H5ZAS8</accession>
<evidence type="ECO:0000256" key="2">
    <source>
        <dbReference type="ARBA" id="ARBA00022692"/>
    </source>
</evidence>
<evidence type="ECO:0000256" key="5">
    <source>
        <dbReference type="ARBA" id="ARBA00023242"/>
    </source>
</evidence>
<dbReference type="Proteomes" id="UP000624244">
    <property type="component" value="Unassembled WGS sequence"/>
</dbReference>
<evidence type="ECO:0000256" key="1">
    <source>
        <dbReference type="ARBA" id="ARBA00004126"/>
    </source>
</evidence>
<evidence type="ECO:0000256" key="4">
    <source>
        <dbReference type="ARBA" id="ARBA00023136"/>
    </source>
</evidence>
<evidence type="ECO:0000313" key="7">
    <source>
        <dbReference type="EMBL" id="KAF5845767.1"/>
    </source>
</evidence>
<dbReference type="GO" id="GO:0031965">
    <property type="term" value="C:nuclear membrane"/>
    <property type="evidence" value="ECO:0007669"/>
    <property type="project" value="UniProtKB-SubCell"/>
</dbReference>
<protein>
    <recommendedName>
        <fullName evidence="9">Indole-diterpene biosynthesis protein PaxU</fullName>
    </recommendedName>
</protein>
<evidence type="ECO:0008006" key="9">
    <source>
        <dbReference type="Google" id="ProtNLM"/>
    </source>
</evidence>